<protein>
    <submittedName>
        <fullName evidence="1">Uncharacterized protein</fullName>
    </submittedName>
</protein>
<organism evidence="1 3">
    <name type="scientific">Didymodactylos carnosus</name>
    <dbReference type="NCBI Taxonomy" id="1234261"/>
    <lineage>
        <taxon>Eukaryota</taxon>
        <taxon>Metazoa</taxon>
        <taxon>Spiralia</taxon>
        <taxon>Gnathifera</taxon>
        <taxon>Rotifera</taxon>
        <taxon>Eurotatoria</taxon>
        <taxon>Bdelloidea</taxon>
        <taxon>Philodinida</taxon>
        <taxon>Philodinidae</taxon>
        <taxon>Didymodactylos</taxon>
    </lineage>
</organism>
<evidence type="ECO:0000313" key="3">
    <source>
        <dbReference type="Proteomes" id="UP000677228"/>
    </source>
</evidence>
<evidence type="ECO:0000313" key="1">
    <source>
        <dbReference type="EMBL" id="CAF0875681.1"/>
    </source>
</evidence>
<proteinExistence type="predicted"/>
<accession>A0A8S2DDC3</accession>
<evidence type="ECO:0000313" key="2">
    <source>
        <dbReference type="EMBL" id="CAF3660063.1"/>
    </source>
</evidence>
<dbReference type="EMBL" id="CAJNOK010002804">
    <property type="protein sequence ID" value="CAF0875681.1"/>
    <property type="molecule type" value="Genomic_DNA"/>
</dbReference>
<reference evidence="1" key="1">
    <citation type="submission" date="2021-02" db="EMBL/GenBank/DDBJ databases">
        <authorList>
            <person name="Nowell W R."/>
        </authorList>
    </citation>
    <scope>NUCLEOTIDE SEQUENCE</scope>
</reference>
<name>A0A8S2DDC3_9BILA</name>
<gene>
    <name evidence="1" type="ORF">OVA965_LOCUS8360</name>
    <name evidence="2" type="ORF">TMI583_LOCUS8352</name>
</gene>
<sequence length="70" mass="7507">MFTHPCGKDISKIALRFKTLKDVSNSFTYLPQYLPVDTTALDTAVNKVPTRNSAAATSTVAQTVVTATST</sequence>
<comment type="caution">
    <text evidence="1">The sequence shown here is derived from an EMBL/GenBank/DDBJ whole genome shotgun (WGS) entry which is preliminary data.</text>
</comment>
<dbReference type="Proteomes" id="UP000677228">
    <property type="component" value="Unassembled WGS sequence"/>
</dbReference>
<dbReference type="EMBL" id="CAJOBA010002803">
    <property type="protein sequence ID" value="CAF3660063.1"/>
    <property type="molecule type" value="Genomic_DNA"/>
</dbReference>
<dbReference type="AlphaFoldDB" id="A0A8S2DDC3"/>
<dbReference type="Proteomes" id="UP000682733">
    <property type="component" value="Unassembled WGS sequence"/>
</dbReference>